<name>A0A561BWC5_9ACTN</name>
<dbReference type="RefSeq" id="WP_145809535.1">
    <property type="nucleotide sequence ID" value="NZ_VIVK01000001.1"/>
</dbReference>
<dbReference type="OrthoDB" id="3399802at2"/>
<dbReference type="AlphaFoldDB" id="A0A561BWC5"/>
<dbReference type="Gene3D" id="1.10.10.10">
    <property type="entry name" value="Winged helix-like DNA-binding domain superfamily/Winged helix DNA-binding domain"/>
    <property type="match status" value="1"/>
</dbReference>
<reference evidence="1 2" key="1">
    <citation type="submission" date="2019-06" db="EMBL/GenBank/DDBJ databases">
        <title>Sequencing the genomes of 1000 actinobacteria strains.</title>
        <authorList>
            <person name="Klenk H.-P."/>
        </authorList>
    </citation>
    <scope>NUCLEOTIDE SEQUENCE [LARGE SCALE GENOMIC DNA]</scope>
    <source>
        <strain evidence="1 2">DSM 24683</strain>
    </source>
</reference>
<sequence length="218" mass="23721">MDRQARLQAVAALDEPTRRRLYEYVAARAEPVGRDEAAAALSLPRTTAAFHLDKLAAEGLLDVALERRSGRTGPGAGRPAKLYRRSEQDIEVTLPERQYAVAGRLLAGAVEDAEADGSSPREALERRAREYGRSLAQTPAGGSPVLRVLEEHGFEPRREGETVALGNCPFRVLAKDHPGLVCTMTLRLVEGLLDSDPGFEARLQPTPGHCCVRLHPTL</sequence>
<keyword evidence="2" id="KW-1185">Reference proteome</keyword>
<proteinExistence type="predicted"/>
<dbReference type="InterPro" id="IPR036390">
    <property type="entry name" value="WH_DNA-bd_sf"/>
</dbReference>
<evidence type="ECO:0000313" key="2">
    <source>
        <dbReference type="Proteomes" id="UP000318380"/>
    </source>
</evidence>
<evidence type="ECO:0000313" key="1">
    <source>
        <dbReference type="EMBL" id="TWD83190.1"/>
    </source>
</evidence>
<dbReference type="InterPro" id="IPR036388">
    <property type="entry name" value="WH-like_DNA-bd_sf"/>
</dbReference>
<gene>
    <name evidence="1" type="ORF">FB561_4349</name>
</gene>
<dbReference type="SUPFAM" id="SSF46785">
    <property type="entry name" value="Winged helix' DNA-binding domain"/>
    <property type="match status" value="1"/>
</dbReference>
<organism evidence="1 2">
    <name type="scientific">Kribbella amoyensis</name>
    <dbReference type="NCBI Taxonomy" id="996641"/>
    <lineage>
        <taxon>Bacteria</taxon>
        <taxon>Bacillati</taxon>
        <taxon>Actinomycetota</taxon>
        <taxon>Actinomycetes</taxon>
        <taxon>Propionibacteriales</taxon>
        <taxon>Kribbellaceae</taxon>
        <taxon>Kribbella</taxon>
    </lineage>
</organism>
<dbReference type="EMBL" id="VIVK01000001">
    <property type="protein sequence ID" value="TWD83190.1"/>
    <property type="molecule type" value="Genomic_DNA"/>
</dbReference>
<comment type="caution">
    <text evidence="1">The sequence shown here is derived from an EMBL/GenBank/DDBJ whole genome shotgun (WGS) entry which is preliminary data.</text>
</comment>
<protein>
    <submittedName>
        <fullName evidence="1">Putative ArsR family transcriptional regulator</fullName>
    </submittedName>
</protein>
<dbReference type="Proteomes" id="UP000318380">
    <property type="component" value="Unassembled WGS sequence"/>
</dbReference>
<accession>A0A561BWC5</accession>
<dbReference type="Pfam" id="PF12840">
    <property type="entry name" value="HTH_20"/>
    <property type="match status" value="1"/>
</dbReference>